<keyword evidence="4" id="KW-0436">Ligase</keyword>
<reference evidence="4" key="1">
    <citation type="submission" date="2023-02" db="EMBL/GenBank/DDBJ databases">
        <title>Genome of toxic invasive species Heracleum sosnowskyi carries increased number of genes despite the absence of recent whole-genome duplications.</title>
        <authorList>
            <person name="Schelkunov M."/>
            <person name="Shtratnikova V."/>
            <person name="Makarenko M."/>
            <person name="Klepikova A."/>
            <person name="Omelchenko D."/>
            <person name="Novikova G."/>
            <person name="Obukhova E."/>
            <person name="Bogdanov V."/>
            <person name="Penin A."/>
            <person name="Logacheva M."/>
        </authorList>
    </citation>
    <scope>NUCLEOTIDE SEQUENCE</scope>
    <source>
        <strain evidence="4">Hsosn_3</strain>
        <tissue evidence="4">Leaf</tissue>
    </source>
</reference>
<feature type="domain" description="DUF7953" evidence="3">
    <location>
        <begin position="25"/>
        <end position="137"/>
    </location>
</feature>
<keyword evidence="1" id="KW-0472">Membrane</keyword>
<evidence type="ECO:0000313" key="4">
    <source>
        <dbReference type="EMBL" id="KAK1392634.1"/>
    </source>
</evidence>
<dbReference type="EMBL" id="JAUIZM010000003">
    <property type="protein sequence ID" value="KAK1392634.1"/>
    <property type="molecule type" value="Genomic_DNA"/>
</dbReference>
<evidence type="ECO:0000259" key="3">
    <source>
        <dbReference type="Pfam" id="PF25829"/>
    </source>
</evidence>
<name>A0AAD8IUZ7_9APIA</name>
<evidence type="ECO:0000313" key="5">
    <source>
        <dbReference type="Proteomes" id="UP001237642"/>
    </source>
</evidence>
<evidence type="ECO:0000256" key="1">
    <source>
        <dbReference type="SAM" id="Phobius"/>
    </source>
</evidence>
<feature type="chain" id="PRO_5041984520" evidence="2">
    <location>
        <begin position="25"/>
        <end position="228"/>
    </location>
</feature>
<dbReference type="PANTHER" id="PTHR33780:SF3">
    <property type="entry name" value="EXPRESSED PROTEIN"/>
    <property type="match status" value="1"/>
</dbReference>
<dbReference type="AlphaFoldDB" id="A0AAD8IUZ7"/>
<feature type="transmembrane region" description="Helical" evidence="1">
    <location>
        <begin position="168"/>
        <end position="190"/>
    </location>
</feature>
<accession>A0AAD8IUZ7</accession>
<dbReference type="Pfam" id="PF25829">
    <property type="entry name" value="DUF7953"/>
    <property type="match status" value="1"/>
</dbReference>
<dbReference type="PANTHER" id="PTHR33780">
    <property type="entry name" value="EXPRESSED PROTEIN"/>
    <property type="match status" value="1"/>
</dbReference>
<protein>
    <submittedName>
        <fullName evidence="4">Valine-tRNA ligase</fullName>
    </submittedName>
</protein>
<comment type="caution">
    <text evidence="4">The sequence shown here is derived from an EMBL/GenBank/DDBJ whole genome shotgun (WGS) entry which is preliminary data.</text>
</comment>
<keyword evidence="5" id="KW-1185">Reference proteome</keyword>
<gene>
    <name evidence="4" type="ORF">POM88_011690</name>
</gene>
<sequence>MRRRLSCSASLLLFLCCFPEFIATASVTLQSIEILKTHEWLPVEPKVYFSCKGENKTFLPDVKEKNVMYTFRGRESWQPLTELQDKKCKRCGFYEKDNLISDDVFGEWELCPDDFTDPDGKYMYSVEKEFNATFSCQDCIPIKADIEHSSSSSENNDKQHDGGRRMPWTVVVLVCALVSSVLIVGLAAAYKFWQKKKREHEQARFLRLFEEGDDIEDELGIGPLGGSV</sequence>
<reference evidence="4" key="2">
    <citation type="submission" date="2023-05" db="EMBL/GenBank/DDBJ databases">
        <authorList>
            <person name="Schelkunov M.I."/>
        </authorList>
    </citation>
    <scope>NUCLEOTIDE SEQUENCE</scope>
    <source>
        <strain evidence="4">Hsosn_3</strain>
        <tissue evidence="4">Leaf</tissue>
    </source>
</reference>
<dbReference type="Proteomes" id="UP001237642">
    <property type="component" value="Unassembled WGS sequence"/>
</dbReference>
<proteinExistence type="predicted"/>
<evidence type="ECO:0000256" key="2">
    <source>
        <dbReference type="SAM" id="SignalP"/>
    </source>
</evidence>
<keyword evidence="1" id="KW-1133">Transmembrane helix</keyword>
<dbReference type="GO" id="GO:0016874">
    <property type="term" value="F:ligase activity"/>
    <property type="evidence" value="ECO:0007669"/>
    <property type="project" value="UniProtKB-KW"/>
</dbReference>
<organism evidence="4 5">
    <name type="scientific">Heracleum sosnowskyi</name>
    <dbReference type="NCBI Taxonomy" id="360622"/>
    <lineage>
        <taxon>Eukaryota</taxon>
        <taxon>Viridiplantae</taxon>
        <taxon>Streptophyta</taxon>
        <taxon>Embryophyta</taxon>
        <taxon>Tracheophyta</taxon>
        <taxon>Spermatophyta</taxon>
        <taxon>Magnoliopsida</taxon>
        <taxon>eudicotyledons</taxon>
        <taxon>Gunneridae</taxon>
        <taxon>Pentapetalae</taxon>
        <taxon>asterids</taxon>
        <taxon>campanulids</taxon>
        <taxon>Apiales</taxon>
        <taxon>Apiaceae</taxon>
        <taxon>Apioideae</taxon>
        <taxon>apioid superclade</taxon>
        <taxon>Tordylieae</taxon>
        <taxon>Tordyliinae</taxon>
        <taxon>Heracleum</taxon>
    </lineage>
</organism>
<keyword evidence="1" id="KW-0812">Transmembrane</keyword>
<dbReference type="InterPro" id="IPR057713">
    <property type="entry name" value="DUF7953"/>
</dbReference>
<keyword evidence="2" id="KW-0732">Signal</keyword>
<feature type="signal peptide" evidence="2">
    <location>
        <begin position="1"/>
        <end position="24"/>
    </location>
</feature>